<accession>A0A023FXV9</accession>
<proteinExistence type="evidence at transcript level"/>
<organism evidence="2">
    <name type="scientific">Amblyomma parvum</name>
    <name type="common">South American tick</name>
    <dbReference type="NCBI Taxonomy" id="251391"/>
    <lineage>
        <taxon>Eukaryota</taxon>
        <taxon>Metazoa</taxon>
        <taxon>Ecdysozoa</taxon>
        <taxon>Arthropoda</taxon>
        <taxon>Chelicerata</taxon>
        <taxon>Arachnida</taxon>
        <taxon>Acari</taxon>
        <taxon>Parasitiformes</taxon>
        <taxon>Ixodida</taxon>
        <taxon>Ixodoidea</taxon>
        <taxon>Ixodidae</taxon>
        <taxon>Amblyomminae</taxon>
        <taxon>Amblyomma</taxon>
    </lineage>
</organism>
<feature type="signal peptide" evidence="1">
    <location>
        <begin position="1"/>
        <end position="24"/>
    </location>
</feature>
<reference evidence="2" key="1">
    <citation type="submission" date="2014-03" db="EMBL/GenBank/DDBJ databases">
        <title>The sialotranscriptome of Amblyomma triste, Amblyomma parvum and Amblyomma cajennense ticks, uncovered by 454-based RNA-seq.</title>
        <authorList>
            <person name="Garcia G.R."/>
            <person name="Gardinassi L.G."/>
            <person name="Ribeiro J.M."/>
            <person name="Anatrielo E."/>
            <person name="Ferreira B.R."/>
            <person name="Moreira H.N."/>
            <person name="Mafra C."/>
            <person name="Olegario M.M."/>
            <person name="Szabo P.J."/>
            <person name="Miranda-Santos I.K."/>
            <person name="Maruyama S.R."/>
        </authorList>
    </citation>
    <scope>NUCLEOTIDE SEQUENCE</scope>
    <source>
        <strain evidence="2">Araguapaz</strain>
        <tissue evidence="2">Salivary glands</tissue>
    </source>
</reference>
<sequence length="181" mass="20060">MKLVNLLSPVFIGFVISFLQQGLAAYWRAEDVVKFMNTSEKIIVYNSTEVSDVFCKVDLTESLHKDKGPLSFNRTIYTTSGKNTTHCLFATVYDETLSVGLCTEARDNTTETLLYQNGNSTCGVFEVAFADSYSGWYEIRLRASSLNSGPSRGCAEYFTQRTQDENQTVYTGCATALPAGL</sequence>
<keyword evidence="1" id="KW-0732">Signal</keyword>
<dbReference type="EMBL" id="GBBL01000619">
    <property type="protein sequence ID" value="JAC26701.1"/>
    <property type="molecule type" value="mRNA"/>
</dbReference>
<evidence type="ECO:0000256" key="1">
    <source>
        <dbReference type="SAM" id="SignalP"/>
    </source>
</evidence>
<evidence type="ECO:0000313" key="2">
    <source>
        <dbReference type="EMBL" id="JAC26701.1"/>
    </source>
</evidence>
<dbReference type="AlphaFoldDB" id="A0A023FXV9"/>
<protein>
    <submittedName>
        <fullName evidence="2">Putative lipocalin-3 1</fullName>
    </submittedName>
</protein>
<name>A0A023FXV9_AMBPA</name>
<feature type="chain" id="PRO_5001515728" evidence="1">
    <location>
        <begin position="25"/>
        <end position="181"/>
    </location>
</feature>